<feature type="region of interest" description="Disordered" evidence="1">
    <location>
        <begin position="1"/>
        <end position="20"/>
    </location>
</feature>
<proteinExistence type="predicted"/>
<dbReference type="AlphaFoldDB" id="K3W625"/>
<evidence type="ECO:0000256" key="1">
    <source>
        <dbReference type="SAM" id="MobiDB-lite"/>
    </source>
</evidence>
<accession>K3W625</accession>
<reference evidence="2" key="3">
    <citation type="submission" date="2015-02" db="UniProtKB">
        <authorList>
            <consortium name="EnsemblProtists"/>
        </authorList>
    </citation>
    <scope>IDENTIFICATION</scope>
    <source>
        <strain evidence="2">DAOM BR144</strain>
    </source>
</reference>
<dbReference type="EMBL" id="GL376636">
    <property type="status" value="NOT_ANNOTATED_CDS"/>
    <property type="molecule type" value="Genomic_DNA"/>
</dbReference>
<organism evidence="2 3">
    <name type="scientific">Globisporangium ultimum (strain ATCC 200006 / CBS 805.95 / DAOM BR144)</name>
    <name type="common">Pythium ultimum</name>
    <dbReference type="NCBI Taxonomy" id="431595"/>
    <lineage>
        <taxon>Eukaryota</taxon>
        <taxon>Sar</taxon>
        <taxon>Stramenopiles</taxon>
        <taxon>Oomycota</taxon>
        <taxon>Peronosporomycetes</taxon>
        <taxon>Pythiales</taxon>
        <taxon>Pythiaceae</taxon>
        <taxon>Globisporangium</taxon>
    </lineage>
</organism>
<reference evidence="3" key="2">
    <citation type="submission" date="2010-04" db="EMBL/GenBank/DDBJ databases">
        <authorList>
            <person name="Buell R."/>
            <person name="Hamilton J."/>
            <person name="Hostetler J."/>
        </authorList>
    </citation>
    <scope>NUCLEOTIDE SEQUENCE [LARGE SCALE GENOMIC DNA]</scope>
    <source>
        <strain evidence="3">DAOM:BR144</strain>
    </source>
</reference>
<keyword evidence="3" id="KW-1185">Reference proteome</keyword>
<reference evidence="3" key="1">
    <citation type="journal article" date="2010" name="Genome Biol.">
        <title>Genome sequence of the necrotrophic plant pathogen Pythium ultimum reveals original pathogenicity mechanisms and effector repertoire.</title>
        <authorList>
            <person name="Levesque C.A."/>
            <person name="Brouwer H."/>
            <person name="Cano L."/>
            <person name="Hamilton J.P."/>
            <person name="Holt C."/>
            <person name="Huitema E."/>
            <person name="Raffaele S."/>
            <person name="Robideau G.P."/>
            <person name="Thines M."/>
            <person name="Win J."/>
            <person name="Zerillo M.M."/>
            <person name="Beakes G.W."/>
            <person name="Boore J.L."/>
            <person name="Busam D."/>
            <person name="Dumas B."/>
            <person name="Ferriera S."/>
            <person name="Fuerstenberg S.I."/>
            <person name="Gachon C.M."/>
            <person name="Gaulin E."/>
            <person name="Govers F."/>
            <person name="Grenville-Briggs L."/>
            <person name="Horner N."/>
            <person name="Hostetler J."/>
            <person name="Jiang R.H."/>
            <person name="Johnson J."/>
            <person name="Krajaejun T."/>
            <person name="Lin H."/>
            <person name="Meijer H.J."/>
            <person name="Moore B."/>
            <person name="Morris P."/>
            <person name="Phuntmart V."/>
            <person name="Puiu D."/>
            <person name="Shetty J."/>
            <person name="Stajich J.E."/>
            <person name="Tripathy S."/>
            <person name="Wawra S."/>
            <person name="van West P."/>
            <person name="Whitty B.R."/>
            <person name="Coutinho P.M."/>
            <person name="Henrissat B."/>
            <person name="Martin F."/>
            <person name="Thomas P.D."/>
            <person name="Tyler B.M."/>
            <person name="De Vries R.P."/>
            <person name="Kamoun S."/>
            <person name="Yandell M."/>
            <person name="Tisserat N."/>
            <person name="Buell C.R."/>
        </authorList>
    </citation>
    <scope>NUCLEOTIDE SEQUENCE</scope>
    <source>
        <strain evidence="3">DAOM:BR144</strain>
    </source>
</reference>
<dbReference type="EnsemblProtists" id="PYU1_T000416">
    <property type="protein sequence ID" value="PYU1_T000416"/>
    <property type="gene ID" value="PYU1_G000416"/>
</dbReference>
<evidence type="ECO:0000313" key="2">
    <source>
        <dbReference type="EnsemblProtists" id="PYU1_T000416"/>
    </source>
</evidence>
<feature type="region of interest" description="Disordered" evidence="1">
    <location>
        <begin position="29"/>
        <end position="63"/>
    </location>
</feature>
<protein>
    <submittedName>
        <fullName evidence="2">Uncharacterized protein</fullName>
    </submittedName>
</protein>
<name>K3W625_GLOUD</name>
<dbReference type="HOGENOM" id="CLU_2890747_0_0_1"/>
<sequence>MLELHRHQAKSTHHSQVLHEDLQVPNLVLHQDQERNSAPLQAQEDLNTALHKDQALSMERHQD</sequence>
<dbReference type="VEuPathDB" id="FungiDB:PYU1_G000416"/>
<feature type="compositionally biased region" description="Basic and acidic residues" evidence="1">
    <location>
        <begin position="50"/>
        <end position="63"/>
    </location>
</feature>
<dbReference type="InParanoid" id="K3W625"/>
<evidence type="ECO:0000313" key="3">
    <source>
        <dbReference type="Proteomes" id="UP000019132"/>
    </source>
</evidence>
<dbReference type="Proteomes" id="UP000019132">
    <property type="component" value="Unassembled WGS sequence"/>
</dbReference>
<feature type="compositionally biased region" description="Polar residues" evidence="1">
    <location>
        <begin position="36"/>
        <end position="46"/>
    </location>
</feature>